<gene>
    <name evidence="3" type="ORF">EM808_01055</name>
</gene>
<dbReference type="InterPro" id="IPR021136">
    <property type="entry name" value="Flagellar_hook_control-like_C"/>
</dbReference>
<evidence type="ECO:0000313" key="3">
    <source>
        <dbReference type="EMBL" id="RVT67098.1"/>
    </source>
</evidence>
<sequence length="454" mass="49405">MLLNSVGVSTAGTTSNQLSFKAADKTKFLSMINGIMNGDSQQETSATTQKEDSSLQGLADLLTGETIDSDKLAESLTAIQQLLADNGEEGKDDSDSLEAAFNLIVNQLMELMNGMNFTNVSDDMFSKTNLPEVLNQLKAIEQVAGQNPDFKFSKQLTDVMQSLSKLFTTIMQAIDGQSPSTSASLEAAAILQKEAATDRTGAQDAKASVMDEDGQTGSLKTLIESIAQKVETLSKKQDNTDTLPKRLLNPLLVGSLQKAESNAVSVSETKTETKETDTASKSEWKMPSYVGQLQTSSSFGKPEALTLMQSTGNSVSGSELEEQLENILKSSSFTKIGNTQKMILRLAPENLGSLRIEILQTDGNLVAKIMTTTAQAKDALDAHLNSLKHGLSSQNINVDKIEINFVPTSQEKGTKDQQQQENHQQHRPAEKEENRNEQEQDDKSFLEELLQVEQ</sequence>
<keyword evidence="3" id="KW-0966">Cell projection</keyword>
<organism evidence="3 4">
    <name type="scientific">Niallia taxi</name>
    <dbReference type="NCBI Taxonomy" id="2499688"/>
    <lineage>
        <taxon>Bacteria</taxon>
        <taxon>Bacillati</taxon>
        <taxon>Bacillota</taxon>
        <taxon>Bacilli</taxon>
        <taxon>Bacillales</taxon>
        <taxon>Bacillaceae</taxon>
        <taxon>Niallia</taxon>
    </lineage>
</organism>
<evidence type="ECO:0000256" key="1">
    <source>
        <dbReference type="SAM" id="MobiDB-lite"/>
    </source>
</evidence>
<dbReference type="InterPro" id="IPR038610">
    <property type="entry name" value="FliK-like_C_sf"/>
</dbReference>
<feature type="region of interest" description="Disordered" evidence="1">
    <location>
        <begin position="262"/>
        <end position="281"/>
    </location>
</feature>
<keyword evidence="3" id="KW-0282">Flagellum</keyword>
<dbReference type="RefSeq" id="WP_127734584.1">
    <property type="nucleotide sequence ID" value="NZ_RZTZ01000001.1"/>
</dbReference>
<keyword evidence="3" id="KW-0969">Cilium</keyword>
<reference evidence="3 4" key="1">
    <citation type="submission" date="2019-01" db="EMBL/GenBank/DDBJ databases">
        <title>Bacillus sp. M5HDSG1-1, whole genome shotgun sequence.</title>
        <authorList>
            <person name="Tuo L."/>
        </authorList>
    </citation>
    <scope>NUCLEOTIDE SEQUENCE [LARGE SCALE GENOMIC DNA]</scope>
    <source>
        <strain evidence="3 4">M5HDSG1-1</strain>
    </source>
</reference>
<keyword evidence="4" id="KW-1185">Reference proteome</keyword>
<comment type="caution">
    <text evidence="3">The sequence shown here is derived from an EMBL/GenBank/DDBJ whole genome shotgun (WGS) entry which is preliminary data.</text>
</comment>
<dbReference type="Proteomes" id="UP000288024">
    <property type="component" value="Unassembled WGS sequence"/>
</dbReference>
<feature type="domain" description="Flagellar hook-length control protein-like C-terminal" evidence="2">
    <location>
        <begin position="337"/>
        <end position="405"/>
    </location>
</feature>
<name>A0A437KFR3_9BACI</name>
<dbReference type="Pfam" id="PF02120">
    <property type="entry name" value="Flg_hook"/>
    <property type="match status" value="1"/>
</dbReference>
<evidence type="ECO:0000313" key="4">
    <source>
        <dbReference type="Proteomes" id="UP000288024"/>
    </source>
</evidence>
<feature type="region of interest" description="Disordered" evidence="1">
    <location>
        <begin position="409"/>
        <end position="454"/>
    </location>
</feature>
<proteinExistence type="predicted"/>
<dbReference type="Gene3D" id="3.30.750.140">
    <property type="match status" value="1"/>
</dbReference>
<protein>
    <submittedName>
        <fullName evidence="3">Flagellar hook-length control protein FliK</fullName>
    </submittedName>
</protein>
<dbReference type="AlphaFoldDB" id="A0A437KFR3"/>
<evidence type="ECO:0000259" key="2">
    <source>
        <dbReference type="Pfam" id="PF02120"/>
    </source>
</evidence>
<dbReference type="CDD" id="cd17470">
    <property type="entry name" value="T3SS_Flik_C"/>
    <property type="match status" value="1"/>
</dbReference>
<accession>A0A437KFR3</accession>
<dbReference type="EMBL" id="RZTZ01000001">
    <property type="protein sequence ID" value="RVT67098.1"/>
    <property type="molecule type" value="Genomic_DNA"/>
</dbReference>
<feature type="compositionally biased region" description="Basic and acidic residues" evidence="1">
    <location>
        <begin position="423"/>
        <end position="446"/>
    </location>
</feature>
<feature type="compositionally biased region" description="Basic and acidic residues" evidence="1">
    <location>
        <begin position="269"/>
        <end position="281"/>
    </location>
</feature>